<evidence type="ECO:0000256" key="1">
    <source>
        <dbReference type="SAM" id="SignalP"/>
    </source>
</evidence>
<keyword evidence="3" id="KW-1185">Reference proteome</keyword>
<evidence type="ECO:0000313" key="3">
    <source>
        <dbReference type="Proteomes" id="UP000501379"/>
    </source>
</evidence>
<name>A0A6M8FWL3_9GAMM</name>
<reference evidence="2" key="1">
    <citation type="submission" date="2020-07" db="EMBL/GenBank/DDBJ databases">
        <title>Nitrate ammonifying Pseudomonas campi sp. nov. isolated from German agricultural grassland.</title>
        <authorList>
            <person name="Timsy T."/>
            <person name="Ulrich A."/>
            <person name="Spanner T."/>
            <person name="Foesel B."/>
            <person name="Kolb S."/>
            <person name="Horn M.A."/>
            <person name="Behrendt U."/>
        </authorList>
    </citation>
    <scope>NUCLEOTIDE SEQUENCE</scope>
    <source>
        <strain evidence="2">S1-A32-2</strain>
    </source>
</reference>
<dbReference type="Proteomes" id="UP000501379">
    <property type="component" value="Chromosome"/>
</dbReference>
<dbReference type="PROSITE" id="PS51257">
    <property type="entry name" value="PROKAR_LIPOPROTEIN"/>
    <property type="match status" value="1"/>
</dbReference>
<dbReference type="AlphaFoldDB" id="A0A6M8FWL3"/>
<dbReference type="KEGG" id="pcam:HNE05_18695"/>
<organism evidence="2 3">
    <name type="scientific">Aquipseudomonas campi</name>
    <dbReference type="NCBI Taxonomy" id="2731681"/>
    <lineage>
        <taxon>Bacteria</taxon>
        <taxon>Pseudomonadati</taxon>
        <taxon>Pseudomonadota</taxon>
        <taxon>Gammaproteobacteria</taxon>
        <taxon>Pseudomonadales</taxon>
        <taxon>Pseudomonadaceae</taxon>
        <taxon>Aquipseudomonas</taxon>
    </lineage>
</organism>
<sequence>MRRLLALTCCFSLLTGCAGQAASPDGIWINQPLIDAAREGGPLREALLAYGPNLEWQVDSQRGMATYSNGFELGEGQLVALEPGQWRVDYQGDYHELLSLDDQQLVQQANSNGPEQRFSKPQNAAVAGAPLGSSFEAALYQAYLGGTWKIREGLGKDGLVLFHPDGRIEGLPGAERYALCLAGDCASMSGEHDSLWLQLGEQGSPWLFQRDGEQLRILEAVNRAQVDEVPEYHPGQQVWLLERD</sequence>
<feature type="signal peptide" evidence="1">
    <location>
        <begin position="1"/>
        <end position="21"/>
    </location>
</feature>
<dbReference type="RefSeq" id="WP_173211065.1">
    <property type="nucleotide sequence ID" value="NZ_CP053697.2"/>
</dbReference>
<protein>
    <recommendedName>
        <fullName evidence="4">Lipoprotein</fullName>
    </recommendedName>
</protein>
<accession>A0A6M8FWL3</accession>
<feature type="chain" id="PRO_5026784228" description="Lipoprotein" evidence="1">
    <location>
        <begin position="22"/>
        <end position="244"/>
    </location>
</feature>
<evidence type="ECO:0000313" key="2">
    <source>
        <dbReference type="EMBL" id="QKE65298.1"/>
    </source>
</evidence>
<gene>
    <name evidence="2" type="ORF">HNE05_18695</name>
</gene>
<dbReference type="EMBL" id="CP053697">
    <property type="protein sequence ID" value="QKE65298.1"/>
    <property type="molecule type" value="Genomic_DNA"/>
</dbReference>
<evidence type="ECO:0008006" key="4">
    <source>
        <dbReference type="Google" id="ProtNLM"/>
    </source>
</evidence>
<proteinExistence type="predicted"/>
<keyword evidence="1" id="KW-0732">Signal</keyword>